<name>A0A6J6DVZ2_9ZZZZ</name>
<evidence type="ECO:0000313" key="1">
    <source>
        <dbReference type="EMBL" id="CAB4568187.1"/>
    </source>
</evidence>
<accession>A0A6J6DVZ2</accession>
<dbReference type="EMBL" id="CAEZTT010000005">
    <property type="protein sequence ID" value="CAB4568187.1"/>
    <property type="molecule type" value="Genomic_DNA"/>
</dbReference>
<organism evidence="1">
    <name type="scientific">freshwater metagenome</name>
    <dbReference type="NCBI Taxonomy" id="449393"/>
    <lineage>
        <taxon>unclassified sequences</taxon>
        <taxon>metagenomes</taxon>
        <taxon>ecological metagenomes</taxon>
    </lineage>
</organism>
<dbReference type="AlphaFoldDB" id="A0A6J6DVZ2"/>
<sequence length="106" mass="11433">MSSVKFNISPNEIAGHIFTVYILSNQRAGFGTAIKTIHGKIGGGKPVEKIDSVTSSLTPDSPELTAFNEFIADYNRTTSPDQRAGYTTAIKRAVELIDLFEKPASA</sequence>
<protein>
    <submittedName>
        <fullName evidence="1">Unannotated protein</fullName>
    </submittedName>
</protein>
<reference evidence="1" key="1">
    <citation type="submission" date="2020-05" db="EMBL/GenBank/DDBJ databases">
        <authorList>
            <person name="Chiriac C."/>
            <person name="Salcher M."/>
            <person name="Ghai R."/>
            <person name="Kavagutti S V."/>
        </authorList>
    </citation>
    <scope>NUCLEOTIDE SEQUENCE</scope>
</reference>
<gene>
    <name evidence="1" type="ORF">UFOPK1726_00120</name>
</gene>
<proteinExistence type="predicted"/>